<feature type="region of interest" description="Disordered" evidence="1">
    <location>
        <begin position="66"/>
        <end position="96"/>
    </location>
</feature>
<gene>
    <name evidence="4" type="ORF">PHPALM_2337</name>
</gene>
<dbReference type="EMBL" id="NCKW01000905">
    <property type="protein sequence ID" value="POM79892.1"/>
    <property type="molecule type" value="Genomic_DNA"/>
</dbReference>
<keyword evidence="2" id="KW-0732">Signal</keyword>
<keyword evidence="4" id="KW-0646">Protease inhibitor</keyword>
<protein>
    <submittedName>
        <fullName evidence="4">Epi6-like protease inhibitor</fullName>
    </submittedName>
</protein>
<evidence type="ECO:0000313" key="5">
    <source>
        <dbReference type="Proteomes" id="UP000237271"/>
    </source>
</evidence>
<dbReference type="GO" id="GO:0030414">
    <property type="term" value="F:peptidase inhibitor activity"/>
    <property type="evidence" value="ECO:0007669"/>
    <property type="project" value="UniProtKB-KW"/>
</dbReference>
<keyword evidence="5" id="KW-1185">Reference proteome</keyword>
<feature type="compositionally biased region" description="Basic and acidic residues" evidence="1">
    <location>
        <begin position="66"/>
        <end position="85"/>
    </location>
</feature>
<dbReference type="Proteomes" id="UP000237271">
    <property type="component" value="Unassembled WGS sequence"/>
</dbReference>
<name>A0A2P4YQ08_9STRA</name>
<organism evidence="4 5">
    <name type="scientific">Phytophthora palmivora</name>
    <dbReference type="NCBI Taxonomy" id="4796"/>
    <lineage>
        <taxon>Eukaryota</taxon>
        <taxon>Sar</taxon>
        <taxon>Stramenopiles</taxon>
        <taxon>Oomycota</taxon>
        <taxon>Peronosporomycetes</taxon>
        <taxon>Peronosporales</taxon>
        <taxon>Peronosporaceae</taxon>
        <taxon>Phytophthora</taxon>
    </lineage>
</organism>
<dbReference type="Gene3D" id="3.30.60.30">
    <property type="match status" value="1"/>
</dbReference>
<dbReference type="OrthoDB" id="127054at2759"/>
<evidence type="ECO:0000313" key="4">
    <source>
        <dbReference type="EMBL" id="POM79892.1"/>
    </source>
</evidence>
<comment type="caution">
    <text evidence="4">The sequence shown here is derived from an EMBL/GenBank/DDBJ whole genome shotgun (WGS) entry which is preliminary data.</text>
</comment>
<evidence type="ECO:0000256" key="1">
    <source>
        <dbReference type="SAM" id="MobiDB-lite"/>
    </source>
</evidence>
<sequence>MLASTLPLLAAIAATTTHADNLRTSSEESTGPHCPDACSDVYEPVTYENGITYLNECYKQAADCKDKKKDIGGTDPRSKSGDSSKGKSASGSTYGTPVSYCPDIICLDDPVDDEVIDENGVIYPSKCEMEVAKCKGPIEDPLKAYKRLYGKEFGASRQED</sequence>
<dbReference type="InterPro" id="IPR002350">
    <property type="entry name" value="Kazal_dom"/>
</dbReference>
<feature type="domain" description="Kazal-like" evidence="3">
    <location>
        <begin position="34"/>
        <end position="69"/>
    </location>
</feature>
<accession>A0A2P4YQ08</accession>
<feature type="domain" description="Kazal-like" evidence="3">
    <location>
        <begin position="114"/>
        <end position="135"/>
    </location>
</feature>
<reference evidence="4 5" key="1">
    <citation type="journal article" date="2017" name="Genome Biol. Evol.">
        <title>Phytophthora megakarya and P. palmivora, closely related causal agents of cacao black pod rot, underwent increases in genome sizes and gene numbers by different mechanisms.</title>
        <authorList>
            <person name="Ali S.S."/>
            <person name="Shao J."/>
            <person name="Lary D.J."/>
            <person name="Kronmiller B."/>
            <person name="Shen D."/>
            <person name="Strem M.D."/>
            <person name="Amoako-Attah I."/>
            <person name="Akrofi A.Y."/>
            <person name="Begoude B.A."/>
            <person name="Ten Hoopen G.M."/>
            <person name="Coulibaly K."/>
            <person name="Kebe B.I."/>
            <person name="Melnick R.L."/>
            <person name="Guiltinan M.J."/>
            <person name="Tyler B.M."/>
            <person name="Meinhardt L.W."/>
            <person name="Bailey B.A."/>
        </authorList>
    </citation>
    <scope>NUCLEOTIDE SEQUENCE [LARGE SCALE GENOMIC DNA]</scope>
    <source>
        <strain evidence="5">sbr112.9</strain>
    </source>
</reference>
<feature type="signal peptide" evidence="2">
    <location>
        <begin position="1"/>
        <end position="19"/>
    </location>
</feature>
<feature type="chain" id="PRO_5015152589" evidence="2">
    <location>
        <begin position="20"/>
        <end position="160"/>
    </location>
</feature>
<evidence type="ECO:0000259" key="3">
    <source>
        <dbReference type="Pfam" id="PF07648"/>
    </source>
</evidence>
<evidence type="ECO:0000256" key="2">
    <source>
        <dbReference type="SAM" id="SignalP"/>
    </source>
</evidence>
<dbReference type="InterPro" id="IPR036058">
    <property type="entry name" value="Kazal_dom_sf"/>
</dbReference>
<proteinExistence type="predicted"/>
<dbReference type="AlphaFoldDB" id="A0A2P4YQ08"/>
<dbReference type="SUPFAM" id="SSF100895">
    <property type="entry name" value="Kazal-type serine protease inhibitors"/>
    <property type="match status" value="1"/>
</dbReference>
<dbReference type="Pfam" id="PF07648">
    <property type="entry name" value="Kazal_2"/>
    <property type="match status" value="2"/>
</dbReference>